<keyword evidence="2" id="KW-1185">Reference proteome</keyword>
<name>A0AAD7MD18_9AGAR</name>
<dbReference type="EMBL" id="JARKIB010000390">
    <property type="protein sequence ID" value="KAJ7711641.1"/>
    <property type="molecule type" value="Genomic_DNA"/>
</dbReference>
<accession>A0AAD7MD18</accession>
<proteinExistence type="predicted"/>
<gene>
    <name evidence="1" type="ORF">B0H16DRAFT_1744986</name>
</gene>
<protein>
    <submittedName>
        <fullName evidence="1">Uncharacterized protein</fullName>
    </submittedName>
</protein>
<reference evidence="1" key="1">
    <citation type="submission" date="2023-03" db="EMBL/GenBank/DDBJ databases">
        <title>Massive genome expansion in bonnet fungi (Mycena s.s.) driven by repeated elements and novel gene families across ecological guilds.</title>
        <authorList>
            <consortium name="Lawrence Berkeley National Laboratory"/>
            <person name="Harder C.B."/>
            <person name="Miyauchi S."/>
            <person name="Viragh M."/>
            <person name="Kuo A."/>
            <person name="Thoen E."/>
            <person name="Andreopoulos B."/>
            <person name="Lu D."/>
            <person name="Skrede I."/>
            <person name="Drula E."/>
            <person name="Henrissat B."/>
            <person name="Morin E."/>
            <person name="Kohler A."/>
            <person name="Barry K."/>
            <person name="LaButti K."/>
            <person name="Morin E."/>
            <person name="Salamov A."/>
            <person name="Lipzen A."/>
            <person name="Mereny Z."/>
            <person name="Hegedus B."/>
            <person name="Baldrian P."/>
            <person name="Stursova M."/>
            <person name="Weitz H."/>
            <person name="Taylor A."/>
            <person name="Grigoriev I.V."/>
            <person name="Nagy L.G."/>
            <person name="Martin F."/>
            <person name="Kauserud H."/>
        </authorList>
    </citation>
    <scope>NUCLEOTIDE SEQUENCE</scope>
    <source>
        <strain evidence="1">CBHHK182m</strain>
    </source>
</reference>
<comment type="caution">
    <text evidence="1">The sequence shown here is derived from an EMBL/GenBank/DDBJ whole genome shotgun (WGS) entry which is preliminary data.</text>
</comment>
<dbReference type="Proteomes" id="UP001215598">
    <property type="component" value="Unassembled WGS sequence"/>
</dbReference>
<sequence>MEAPSEDPDCSILPHDVWAHAPNSTIVVASNTKQIPDIPAWNSTLVQPLRPCIDGRWGFFEYSRVPQPFDPVFPYLAWMPTEKFNRLGFSTKINSFEIIDDIQHSEESVFVRQPGWLHRGYLRTTVREGLQRDVVDYIERVREIISRERVSPIGTPNVKPPVIALVRAHNSAFCTRIPHLTYRDLLEYIAGLQRAVAELQAYLMWYDRIHFGDLPRSTRSFELGLRGSIARSHADYIILTKLGVPVWFEVPTVNCRSLDAKKRTTLTGLRIELRTWEDVPRSEFLCDTHKGMLVHNKPLEYYPPMVGNHSTYESAARGYSSREDVVHRDLRSLADVLKMVEVTVPSGENHNRSVELGIQVRTAGAMAGELMEQYAADRAIVPTADVVAQRAASSQSKGERSKWLRQYLEIQKHLQDSGWAPKLVESWKMASHDTDYYPLVHNIALEPKCKDLLLYIAPPPHLFLGVQSIRKLHTYFFIWMCIRRPWLLRIRHHFGGPASWGFTTQTWRDILSGQYWKYRHPKDATPPFDVRKFWRFGGPLIFDEEDIGNSEPDISPAFDGSPTGRLEESHFEDDRVKRLILWDLALSHSQLQLDHADEILFAERMGDSEERSIRRIRRADVFSDPGWSILRALPPWERSLLDRRHWLSRLLEVVKDWPCASKMAWFLREQDFSKVKRQGQERAEAIFCSSLTEGKLQTLETCMVAVYYQGVFDALGILAIGIYERPTDSAAMQPFYLM</sequence>
<organism evidence="1 2">
    <name type="scientific">Mycena metata</name>
    <dbReference type="NCBI Taxonomy" id="1033252"/>
    <lineage>
        <taxon>Eukaryota</taxon>
        <taxon>Fungi</taxon>
        <taxon>Dikarya</taxon>
        <taxon>Basidiomycota</taxon>
        <taxon>Agaricomycotina</taxon>
        <taxon>Agaricomycetes</taxon>
        <taxon>Agaricomycetidae</taxon>
        <taxon>Agaricales</taxon>
        <taxon>Marasmiineae</taxon>
        <taxon>Mycenaceae</taxon>
        <taxon>Mycena</taxon>
    </lineage>
</organism>
<dbReference type="AlphaFoldDB" id="A0AAD7MD18"/>
<evidence type="ECO:0000313" key="1">
    <source>
        <dbReference type="EMBL" id="KAJ7711641.1"/>
    </source>
</evidence>
<evidence type="ECO:0000313" key="2">
    <source>
        <dbReference type="Proteomes" id="UP001215598"/>
    </source>
</evidence>